<reference evidence="2" key="1">
    <citation type="journal article" date="2023" name="Science">
        <title>Genome structures resolve the early diversification of teleost fishes.</title>
        <authorList>
            <person name="Parey E."/>
            <person name="Louis A."/>
            <person name="Montfort J."/>
            <person name="Bouchez O."/>
            <person name="Roques C."/>
            <person name="Iampietro C."/>
            <person name="Lluch J."/>
            <person name="Castinel A."/>
            <person name="Donnadieu C."/>
            <person name="Desvignes T."/>
            <person name="Floi Bucao C."/>
            <person name="Jouanno E."/>
            <person name="Wen M."/>
            <person name="Mejri S."/>
            <person name="Dirks R."/>
            <person name="Jansen H."/>
            <person name="Henkel C."/>
            <person name="Chen W.J."/>
            <person name="Zahm M."/>
            <person name="Cabau C."/>
            <person name="Klopp C."/>
            <person name="Thompson A.W."/>
            <person name="Robinson-Rechavi M."/>
            <person name="Braasch I."/>
            <person name="Lecointre G."/>
            <person name="Bobe J."/>
            <person name="Postlethwait J.H."/>
            <person name="Berthelot C."/>
            <person name="Roest Crollius H."/>
            <person name="Guiguen Y."/>
        </authorList>
    </citation>
    <scope>NUCLEOTIDE SEQUENCE</scope>
    <source>
        <strain evidence="2">WJC10195</strain>
    </source>
</reference>
<evidence type="ECO:0000259" key="1">
    <source>
        <dbReference type="Pfam" id="PF23345"/>
    </source>
</evidence>
<sequence>MTQSATKPSSCVFLAGGGQLLQPQQDLIPHTSHLLCSYYLLKWASQCLSSTVPLDMLDANLQHLSVLELSDSPALTPSKSMVS</sequence>
<keyword evidence="3" id="KW-1185">Reference proteome</keyword>
<comment type="caution">
    <text evidence="2">The sequence shown here is derived from an EMBL/GenBank/DDBJ whole genome shotgun (WGS) entry which is preliminary data.</text>
</comment>
<organism evidence="2 3">
    <name type="scientific">Synaphobranchus kaupii</name>
    <name type="common">Kaup's arrowtooth eel</name>
    <dbReference type="NCBI Taxonomy" id="118154"/>
    <lineage>
        <taxon>Eukaryota</taxon>
        <taxon>Metazoa</taxon>
        <taxon>Chordata</taxon>
        <taxon>Craniata</taxon>
        <taxon>Vertebrata</taxon>
        <taxon>Euteleostomi</taxon>
        <taxon>Actinopterygii</taxon>
        <taxon>Neopterygii</taxon>
        <taxon>Teleostei</taxon>
        <taxon>Anguilliformes</taxon>
        <taxon>Synaphobranchidae</taxon>
        <taxon>Synaphobranchus</taxon>
    </lineage>
</organism>
<feature type="domain" description="NUP160 helical" evidence="1">
    <location>
        <begin position="15"/>
        <end position="80"/>
    </location>
</feature>
<protein>
    <recommendedName>
        <fullName evidence="1">NUP160 helical domain-containing protein</fullName>
    </recommendedName>
</protein>
<evidence type="ECO:0000313" key="3">
    <source>
        <dbReference type="Proteomes" id="UP001152622"/>
    </source>
</evidence>
<dbReference type="Proteomes" id="UP001152622">
    <property type="component" value="Chromosome 13"/>
</dbReference>
<dbReference type="Pfam" id="PF23345">
    <property type="entry name" value="NUP160_helical"/>
    <property type="match status" value="1"/>
</dbReference>
<dbReference type="AlphaFoldDB" id="A0A9Q1ESQ3"/>
<gene>
    <name evidence="2" type="ORF">SKAU_G00315520</name>
</gene>
<dbReference type="InterPro" id="IPR056547">
    <property type="entry name" value="NUP160_helical"/>
</dbReference>
<proteinExistence type="predicted"/>
<dbReference type="OrthoDB" id="67716at2759"/>
<accession>A0A9Q1ESQ3</accession>
<name>A0A9Q1ESQ3_SYNKA</name>
<dbReference type="EMBL" id="JAINUF010000013">
    <property type="protein sequence ID" value="KAJ8344223.1"/>
    <property type="molecule type" value="Genomic_DNA"/>
</dbReference>
<evidence type="ECO:0000313" key="2">
    <source>
        <dbReference type="EMBL" id="KAJ8344223.1"/>
    </source>
</evidence>